<accession>A0ACB7XTI8</accession>
<proteinExistence type="predicted"/>
<evidence type="ECO:0000313" key="1">
    <source>
        <dbReference type="EMBL" id="KAH7844054.1"/>
    </source>
</evidence>
<organism evidence="1 2">
    <name type="scientific">Vaccinium darrowii</name>
    <dbReference type="NCBI Taxonomy" id="229202"/>
    <lineage>
        <taxon>Eukaryota</taxon>
        <taxon>Viridiplantae</taxon>
        <taxon>Streptophyta</taxon>
        <taxon>Embryophyta</taxon>
        <taxon>Tracheophyta</taxon>
        <taxon>Spermatophyta</taxon>
        <taxon>Magnoliopsida</taxon>
        <taxon>eudicotyledons</taxon>
        <taxon>Gunneridae</taxon>
        <taxon>Pentapetalae</taxon>
        <taxon>asterids</taxon>
        <taxon>Ericales</taxon>
        <taxon>Ericaceae</taxon>
        <taxon>Vaccinioideae</taxon>
        <taxon>Vaccinieae</taxon>
        <taxon>Vaccinium</taxon>
    </lineage>
</organism>
<sequence>MALTANDVETEEQARKRIEEQWNILQDDERWKYLAMADECVKPKKNYIQALISLRSIVKIIRRLSLDQIAAVNEIGLGGLLALKCTKLDHNLSQWLVQNFDPESSSMNVHGEQLFLTQVEVHHVLGIQCEGKEVELKGSSEGFLDLRKTLKLGEGSICLKGLKISLMKTESAGDDFKMKFALYMLGAFLCPTTKPALKKSFLHAVWNVETMKYSNWAKLTLDFLISGVRKCKRKGNPKANGCLLLLVVDMKFPSFEKQSQAPLKDTNFQEQNQESPRTKVVEELKLASPNNTVFVEHKQPEIVEPEVAEFKKHFKQYHFDDNRMTKFEKELDEMKMLFMKNGCDGNRMAKMETEVVGIKSLLSQLLDRFPVKEEPKVSPNNLAPKEKPDDVISSDTDESSLPSEPVEVAQGLKRTRTFGTTDLKKISAAVDIDPIVSGKKPHIKMATKQIQRRHLRVSESDSISQIDNGRRRSRPPNELKHSQYLSSPYIALDFGKKRMKGNKKTAATKKVNLESEFELDSDDVKCQKMDKALDSFLALANGPSIAKKSRPLPKPIPPRSLTSDDKVLVAYCFDEDLDHSETIVSFGMEHATRNDLFSLKPGVWIDGGIINVVAVQLTTMQRMRHPDKCWTAWYLPTYISPFQAAPTPLPTSLAGWMANPSPVPHPSTSVGPIGFSTPNNTGTFKYSID</sequence>
<evidence type="ECO:0000313" key="2">
    <source>
        <dbReference type="Proteomes" id="UP000828048"/>
    </source>
</evidence>
<keyword evidence="2" id="KW-1185">Reference proteome</keyword>
<comment type="caution">
    <text evidence="1">The sequence shown here is derived from an EMBL/GenBank/DDBJ whole genome shotgun (WGS) entry which is preliminary data.</text>
</comment>
<name>A0ACB7XTI8_9ERIC</name>
<dbReference type="EMBL" id="CM037151">
    <property type="protein sequence ID" value="KAH7844054.1"/>
    <property type="molecule type" value="Genomic_DNA"/>
</dbReference>
<reference evidence="1 2" key="1">
    <citation type="journal article" date="2021" name="Hortic Res">
        <title>High-quality reference genome and annotation aids understanding of berry development for evergreen blueberry (Vaccinium darrowii).</title>
        <authorList>
            <person name="Yu J."/>
            <person name="Hulse-Kemp A.M."/>
            <person name="Babiker E."/>
            <person name="Staton M."/>
        </authorList>
    </citation>
    <scope>NUCLEOTIDE SEQUENCE [LARGE SCALE GENOMIC DNA]</scope>
    <source>
        <strain evidence="2">cv. NJ 8807/NJ 8810</strain>
        <tissue evidence="1">Young leaf</tissue>
    </source>
</reference>
<dbReference type="Proteomes" id="UP000828048">
    <property type="component" value="Chromosome 1"/>
</dbReference>
<gene>
    <name evidence="1" type="ORF">Vadar_023743</name>
</gene>
<protein>
    <submittedName>
        <fullName evidence="1">Uncharacterized protein</fullName>
    </submittedName>
</protein>